<dbReference type="RefSeq" id="WP_083345380.1">
    <property type="nucleotide sequence ID" value="NZ_LT629690.1"/>
</dbReference>
<proteinExistence type="inferred from homology"/>
<keyword evidence="6" id="KW-0997">Cell inner membrane</keyword>
<keyword evidence="11 13" id="KW-0472">Membrane</keyword>
<evidence type="ECO:0000256" key="12">
    <source>
        <dbReference type="ARBA" id="ARBA00034269"/>
    </source>
</evidence>
<dbReference type="GO" id="GO:0015095">
    <property type="term" value="F:magnesium ion transmembrane transporter activity"/>
    <property type="evidence" value="ECO:0007669"/>
    <property type="project" value="TreeGrafter"/>
</dbReference>
<dbReference type="EMBL" id="LT629690">
    <property type="protein sequence ID" value="SDF44804.1"/>
    <property type="molecule type" value="Genomic_DNA"/>
</dbReference>
<dbReference type="GO" id="GO:0015087">
    <property type="term" value="F:cobalt ion transmembrane transporter activity"/>
    <property type="evidence" value="ECO:0007669"/>
    <property type="project" value="TreeGrafter"/>
</dbReference>
<dbReference type="CDD" id="cd12837">
    <property type="entry name" value="EcCorA-like_u1"/>
    <property type="match status" value="1"/>
</dbReference>
<dbReference type="Gene3D" id="1.20.58.340">
    <property type="entry name" value="Magnesium transport protein CorA, transmembrane region"/>
    <property type="match status" value="2"/>
</dbReference>
<dbReference type="InterPro" id="IPR045861">
    <property type="entry name" value="CorA_cytoplasmic_dom"/>
</dbReference>
<evidence type="ECO:0000256" key="6">
    <source>
        <dbReference type="ARBA" id="ARBA00022519"/>
    </source>
</evidence>
<keyword evidence="5" id="KW-1003">Cell membrane</keyword>
<dbReference type="SUPFAM" id="SSF143865">
    <property type="entry name" value="CorA soluble domain-like"/>
    <property type="match status" value="1"/>
</dbReference>
<feature type="transmembrane region" description="Helical" evidence="13">
    <location>
        <begin position="296"/>
        <end position="315"/>
    </location>
</feature>
<evidence type="ECO:0000313" key="14">
    <source>
        <dbReference type="EMBL" id="SDF44804.1"/>
    </source>
</evidence>
<evidence type="ECO:0000256" key="11">
    <source>
        <dbReference type="ARBA" id="ARBA00023136"/>
    </source>
</evidence>
<evidence type="ECO:0000256" key="1">
    <source>
        <dbReference type="ARBA" id="ARBA00004429"/>
    </source>
</evidence>
<evidence type="ECO:0000313" key="15">
    <source>
        <dbReference type="Proteomes" id="UP000182427"/>
    </source>
</evidence>
<name>A0A1G7L642_9BACT</name>
<dbReference type="AlphaFoldDB" id="A0A1G7L642"/>
<keyword evidence="7 13" id="KW-0812">Transmembrane</keyword>
<keyword evidence="4" id="KW-0813">Transport</keyword>
<evidence type="ECO:0000256" key="13">
    <source>
        <dbReference type="SAM" id="Phobius"/>
    </source>
</evidence>
<keyword evidence="9 13" id="KW-1133">Transmembrane helix</keyword>
<dbReference type="PANTHER" id="PTHR47685">
    <property type="entry name" value="MAGNESIUM TRANSPORT PROTEIN CORA"/>
    <property type="match status" value="1"/>
</dbReference>
<comment type="similarity">
    <text evidence="2">Belongs to the CorA metal ion transporter (MIT) (TC 1.A.35) family.</text>
</comment>
<dbReference type="OrthoDB" id="9803416at2"/>
<dbReference type="PANTHER" id="PTHR47685:SF1">
    <property type="entry name" value="MAGNESIUM TRANSPORT PROTEIN CORA"/>
    <property type="match status" value="1"/>
</dbReference>
<dbReference type="InterPro" id="IPR050829">
    <property type="entry name" value="CorA_MIT"/>
</dbReference>
<evidence type="ECO:0000256" key="3">
    <source>
        <dbReference type="ARBA" id="ARBA00019439"/>
    </source>
</evidence>
<evidence type="ECO:0000256" key="9">
    <source>
        <dbReference type="ARBA" id="ARBA00022989"/>
    </source>
</evidence>
<evidence type="ECO:0000256" key="4">
    <source>
        <dbReference type="ARBA" id="ARBA00022448"/>
    </source>
</evidence>
<gene>
    <name evidence="14" type="ORF">SAMN05444167_2442</name>
</gene>
<sequence>MLTTYYDRGGQLEVGAEGDLKDAAWIDLYAPSSEEEQRVEAELSITIPTREEMREVESSSALYHEGNATYITVRAVERGSRGEPGLTSFTLVLVRQQFITLRYSEPKSFSQFLARTHKPEQAFPSSQSLLLCLLETIVDRNADILEEIGDALDPISLEIFSRDTSTSMESIAAKDLSQVLTRIGNAGELAARVRQSLHSIGRALPFLKLEIENYAALDTRLKTLTLDVQSLLEHDNFLQTQIQFLLDSNIGLISIQQNAIMKTLSVAAVIFLPPTLIGSIYGMNFEHMPELHWVHGYPYALGLMLLSVVLPLAFFRMRRWF</sequence>
<dbReference type="InterPro" id="IPR002523">
    <property type="entry name" value="MgTranspt_CorA/ZnTranspt_ZntB"/>
</dbReference>
<protein>
    <recommendedName>
        <fullName evidence="3">Magnesium transport protein CorA</fullName>
    </recommendedName>
</protein>
<dbReference type="SUPFAM" id="SSF144083">
    <property type="entry name" value="Magnesium transport protein CorA, transmembrane region"/>
    <property type="match status" value="1"/>
</dbReference>
<evidence type="ECO:0000256" key="2">
    <source>
        <dbReference type="ARBA" id="ARBA00009765"/>
    </source>
</evidence>
<keyword evidence="8" id="KW-0460">Magnesium</keyword>
<evidence type="ECO:0000256" key="7">
    <source>
        <dbReference type="ARBA" id="ARBA00022692"/>
    </source>
</evidence>
<feature type="transmembrane region" description="Helical" evidence="13">
    <location>
        <begin position="264"/>
        <end position="284"/>
    </location>
</feature>
<accession>A0A1G7L642</accession>
<evidence type="ECO:0000256" key="5">
    <source>
        <dbReference type="ARBA" id="ARBA00022475"/>
    </source>
</evidence>
<organism evidence="14 15">
    <name type="scientific">Terriglobus roseus</name>
    <dbReference type="NCBI Taxonomy" id="392734"/>
    <lineage>
        <taxon>Bacteria</taxon>
        <taxon>Pseudomonadati</taxon>
        <taxon>Acidobacteriota</taxon>
        <taxon>Terriglobia</taxon>
        <taxon>Terriglobales</taxon>
        <taxon>Acidobacteriaceae</taxon>
        <taxon>Terriglobus</taxon>
    </lineage>
</organism>
<comment type="subcellular location">
    <subcellularLocation>
        <location evidence="1">Cell inner membrane</location>
        <topology evidence="1">Multi-pass membrane protein</topology>
    </subcellularLocation>
</comment>
<dbReference type="Pfam" id="PF01544">
    <property type="entry name" value="CorA"/>
    <property type="match status" value="1"/>
</dbReference>
<dbReference type="GO" id="GO:0015099">
    <property type="term" value="F:nickel cation transmembrane transporter activity"/>
    <property type="evidence" value="ECO:0007669"/>
    <property type="project" value="TreeGrafter"/>
</dbReference>
<dbReference type="InterPro" id="IPR045863">
    <property type="entry name" value="CorA_TM1_TM2"/>
</dbReference>
<keyword evidence="10" id="KW-0406">Ion transport</keyword>
<comment type="catalytic activity">
    <reaction evidence="12">
        <text>Mg(2+)(in) = Mg(2+)(out)</text>
        <dbReference type="Rhea" id="RHEA:29827"/>
        <dbReference type="ChEBI" id="CHEBI:18420"/>
    </reaction>
</comment>
<dbReference type="Proteomes" id="UP000182427">
    <property type="component" value="Chromosome I"/>
</dbReference>
<evidence type="ECO:0000256" key="8">
    <source>
        <dbReference type="ARBA" id="ARBA00022842"/>
    </source>
</evidence>
<dbReference type="FunFam" id="1.20.58.340:FF:000001">
    <property type="entry name" value="Magnesium transport protein CorA"/>
    <property type="match status" value="1"/>
</dbReference>
<dbReference type="GO" id="GO:0005886">
    <property type="term" value="C:plasma membrane"/>
    <property type="evidence" value="ECO:0007669"/>
    <property type="project" value="UniProtKB-SubCell"/>
</dbReference>
<reference evidence="14 15" key="1">
    <citation type="submission" date="2016-10" db="EMBL/GenBank/DDBJ databases">
        <authorList>
            <person name="de Groot N.N."/>
        </authorList>
    </citation>
    <scope>NUCLEOTIDE SEQUENCE [LARGE SCALE GENOMIC DNA]</scope>
    <source>
        <strain evidence="14 15">GAS232</strain>
    </source>
</reference>
<keyword evidence="15" id="KW-1185">Reference proteome</keyword>
<evidence type="ECO:0000256" key="10">
    <source>
        <dbReference type="ARBA" id="ARBA00023065"/>
    </source>
</evidence>
<dbReference type="Gene3D" id="3.30.460.20">
    <property type="entry name" value="CorA soluble domain-like"/>
    <property type="match status" value="1"/>
</dbReference>